<evidence type="ECO:0000313" key="3">
    <source>
        <dbReference type="Proteomes" id="UP000256748"/>
    </source>
</evidence>
<comment type="caution">
    <text evidence="2">The sequence shown here is derived from an EMBL/GenBank/DDBJ whole genome shotgun (WGS) entry which is preliminary data.</text>
</comment>
<keyword evidence="1" id="KW-0472">Membrane</keyword>
<evidence type="ECO:0000256" key="1">
    <source>
        <dbReference type="SAM" id="Phobius"/>
    </source>
</evidence>
<organism evidence="2 3">
    <name type="scientific">Rhizobium leguminosarum bv. trifolii</name>
    <dbReference type="NCBI Taxonomy" id="386"/>
    <lineage>
        <taxon>Bacteria</taxon>
        <taxon>Pseudomonadati</taxon>
        <taxon>Pseudomonadota</taxon>
        <taxon>Alphaproteobacteria</taxon>
        <taxon>Hyphomicrobiales</taxon>
        <taxon>Rhizobiaceae</taxon>
        <taxon>Rhizobium/Agrobacterium group</taxon>
        <taxon>Rhizobium</taxon>
    </lineage>
</organism>
<reference evidence="2 3" key="1">
    <citation type="submission" date="2017-03" db="EMBL/GenBank/DDBJ databases">
        <title>Genome analysis of Rhizobial strains effectives or ineffectives for nitrogen fixation isolated from bean seeds.</title>
        <authorList>
            <person name="Peralta H."/>
            <person name="Aguilar-Vera A."/>
            <person name="Mora Y."/>
            <person name="Vargas-Lagunas C."/>
            <person name="Girard L."/>
            <person name="Mora J."/>
        </authorList>
    </citation>
    <scope>NUCLEOTIDE SEQUENCE [LARGE SCALE GENOMIC DNA]</scope>
    <source>
        <strain evidence="2 3">CCGM5</strain>
    </source>
</reference>
<dbReference type="Proteomes" id="UP000256748">
    <property type="component" value="Unassembled WGS sequence"/>
</dbReference>
<keyword evidence="1" id="KW-1133">Transmembrane helix</keyword>
<dbReference type="RefSeq" id="WP_064837422.1">
    <property type="nucleotide sequence ID" value="NZ_KZ859521.1"/>
</dbReference>
<feature type="transmembrane region" description="Helical" evidence="1">
    <location>
        <begin position="12"/>
        <end position="33"/>
    </location>
</feature>
<dbReference type="Pfam" id="PF25612">
    <property type="entry name" value="DUF7940"/>
    <property type="match status" value="1"/>
</dbReference>
<proteinExistence type="predicted"/>
<gene>
    <name evidence="2" type="ORF">B5K10_05945</name>
</gene>
<name>A0A3E1BXZ8_RHILT</name>
<sequence>MRLVKHKRRVLARSLSMWCVYAAGFLEVVPYIVPYLDDWIPKWLSILFLAASPIARLIHQPALKENDNDR</sequence>
<evidence type="ECO:0000313" key="2">
    <source>
        <dbReference type="EMBL" id="RFC00037.1"/>
    </source>
</evidence>
<dbReference type="InterPro" id="IPR057700">
    <property type="entry name" value="DUF7940"/>
</dbReference>
<dbReference type="AlphaFoldDB" id="A0A3E1BXZ8"/>
<accession>A0A3E1BXZ8</accession>
<protein>
    <submittedName>
        <fullName evidence="2">Uncharacterized protein</fullName>
    </submittedName>
</protein>
<dbReference type="EMBL" id="NAOO01000004">
    <property type="protein sequence ID" value="RFC00037.1"/>
    <property type="molecule type" value="Genomic_DNA"/>
</dbReference>
<keyword evidence="1" id="KW-0812">Transmembrane</keyword>